<dbReference type="InterPro" id="IPR015927">
    <property type="entry name" value="Peptidase_S24_S26A/B/C"/>
</dbReference>
<dbReference type="AlphaFoldDB" id="A0A147GPB6"/>
<keyword evidence="1" id="KW-0805">Transcription regulation</keyword>
<dbReference type="CDD" id="cd06529">
    <property type="entry name" value="S24_LexA-like"/>
    <property type="match status" value="1"/>
</dbReference>
<feature type="domain" description="HTH cro/C1-type" evidence="4">
    <location>
        <begin position="9"/>
        <end position="64"/>
    </location>
</feature>
<dbReference type="InterPro" id="IPR039418">
    <property type="entry name" value="LexA-like"/>
</dbReference>
<dbReference type="PANTHER" id="PTHR40661:SF3">
    <property type="entry name" value="FELS-1 PROPHAGE TRANSCRIPTIONAL REGULATOR"/>
    <property type="match status" value="1"/>
</dbReference>
<reference evidence="5 6" key="1">
    <citation type="journal article" date="2016" name="Front. Microbiol.">
        <title>Genomic Resource of Rice Seed Associated Bacteria.</title>
        <authorList>
            <person name="Midha S."/>
            <person name="Bansal K."/>
            <person name="Sharma S."/>
            <person name="Kumar N."/>
            <person name="Patil P.P."/>
            <person name="Chaudhry V."/>
            <person name="Patil P.B."/>
        </authorList>
    </citation>
    <scope>NUCLEOTIDE SEQUENCE [LARGE SCALE GENOMIC DNA]</scope>
    <source>
        <strain evidence="5 6">NS331</strain>
    </source>
</reference>
<dbReference type="Gene3D" id="2.10.109.10">
    <property type="entry name" value="Umud Fragment, subunit A"/>
    <property type="match status" value="1"/>
</dbReference>
<sequence length="232" mass="25487">MVEDLEARLKKAMARAGIDVARLARETGISYQGIRKQYDGKAKTMSAETAERIANVLGCDKHWLALGEGEPFPAPDVNPPAPTETPFLPGFEKLAVPLLANSGSMGDGDDDIGEEVMTGALPVSPEWATRTLKPTGLQNLRFIHGYGDSMKGTFEDGDILLVDIGVREPRIDGVYVLEANDRIYIKRVRQRMDGNYEVSSDNPKVRTVDVLDGSIEVKCRGRVLWAWNGTKL</sequence>
<comment type="caution">
    <text evidence="5">The sequence shown here is derived from an EMBL/GenBank/DDBJ whole genome shotgun (WGS) entry which is preliminary data.</text>
</comment>
<dbReference type="EMBL" id="LDSL01000132">
    <property type="protein sequence ID" value="KTT15839.1"/>
    <property type="molecule type" value="Genomic_DNA"/>
</dbReference>
<dbReference type="InterPro" id="IPR036286">
    <property type="entry name" value="LexA/Signal_pep-like_sf"/>
</dbReference>
<keyword evidence="2" id="KW-0238">DNA-binding</keyword>
<evidence type="ECO:0000313" key="5">
    <source>
        <dbReference type="EMBL" id="KTT15839.1"/>
    </source>
</evidence>
<evidence type="ECO:0000256" key="3">
    <source>
        <dbReference type="ARBA" id="ARBA00023163"/>
    </source>
</evidence>
<dbReference type="InterPro" id="IPR001387">
    <property type="entry name" value="Cro/C1-type_HTH"/>
</dbReference>
<proteinExistence type="predicted"/>
<dbReference type="Proteomes" id="UP000072741">
    <property type="component" value="Unassembled WGS sequence"/>
</dbReference>
<dbReference type="SUPFAM" id="SSF51306">
    <property type="entry name" value="LexA/Signal peptidase"/>
    <property type="match status" value="1"/>
</dbReference>
<dbReference type="RefSeq" id="WP_242873827.1">
    <property type="nucleotide sequence ID" value="NZ_LDSL01000132.1"/>
</dbReference>
<dbReference type="InterPro" id="IPR010982">
    <property type="entry name" value="Lambda_DNA-bd_dom_sf"/>
</dbReference>
<evidence type="ECO:0000313" key="6">
    <source>
        <dbReference type="Proteomes" id="UP000072741"/>
    </source>
</evidence>
<keyword evidence="6" id="KW-1185">Reference proteome</keyword>
<keyword evidence="3" id="KW-0804">Transcription</keyword>
<dbReference type="SUPFAM" id="SSF47413">
    <property type="entry name" value="lambda repressor-like DNA-binding domains"/>
    <property type="match status" value="1"/>
</dbReference>
<evidence type="ECO:0000259" key="4">
    <source>
        <dbReference type="PROSITE" id="PS50943"/>
    </source>
</evidence>
<dbReference type="Pfam" id="PF00717">
    <property type="entry name" value="Peptidase_S24"/>
    <property type="match status" value="1"/>
</dbReference>
<evidence type="ECO:0000256" key="2">
    <source>
        <dbReference type="ARBA" id="ARBA00023125"/>
    </source>
</evidence>
<evidence type="ECO:0000256" key="1">
    <source>
        <dbReference type="ARBA" id="ARBA00023015"/>
    </source>
</evidence>
<dbReference type="CDD" id="cd00093">
    <property type="entry name" value="HTH_XRE"/>
    <property type="match status" value="1"/>
</dbReference>
<gene>
    <name evidence="5" type="ORF">NS331_19460</name>
</gene>
<dbReference type="PANTHER" id="PTHR40661">
    <property type="match status" value="1"/>
</dbReference>
<dbReference type="PROSITE" id="PS50943">
    <property type="entry name" value="HTH_CROC1"/>
    <property type="match status" value="1"/>
</dbReference>
<dbReference type="GO" id="GO:0003677">
    <property type="term" value="F:DNA binding"/>
    <property type="evidence" value="ECO:0007669"/>
    <property type="project" value="UniProtKB-KW"/>
</dbReference>
<name>A0A147GPB6_9BURK</name>
<dbReference type="Pfam" id="PF13443">
    <property type="entry name" value="HTH_26"/>
    <property type="match status" value="1"/>
</dbReference>
<dbReference type="Gene3D" id="1.10.260.40">
    <property type="entry name" value="lambda repressor-like DNA-binding domains"/>
    <property type="match status" value="1"/>
</dbReference>
<accession>A0A147GPB6</accession>
<dbReference type="SMART" id="SM00530">
    <property type="entry name" value="HTH_XRE"/>
    <property type="match status" value="1"/>
</dbReference>
<organism evidence="5 6">
    <name type="scientific">Pseudacidovorax intermedius</name>
    <dbReference type="NCBI Taxonomy" id="433924"/>
    <lineage>
        <taxon>Bacteria</taxon>
        <taxon>Pseudomonadati</taxon>
        <taxon>Pseudomonadota</taxon>
        <taxon>Betaproteobacteria</taxon>
        <taxon>Burkholderiales</taxon>
        <taxon>Comamonadaceae</taxon>
        <taxon>Pseudacidovorax</taxon>
    </lineage>
</organism>
<protein>
    <recommendedName>
        <fullName evidence="4">HTH cro/C1-type domain-containing protein</fullName>
    </recommendedName>
</protein>